<evidence type="ECO:0000313" key="1">
    <source>
        <dbReference type="EMBL" id="SDM30066.1"/>
    </source>
</evidence>
<dbReference type="RefSeq" id="WP_091648055.1">
    <property type="nucleotide sequence ID" value="NZ_FNHQ01000004.1"/>
</dbReference>
<dbReference type="EMBL" id="FNHQ01000004">
    <property type="protein sequence ID" value="SDM30066.1"/>
    <property type="molecule type" value="Genomic_DNA"/>
</dbReference>
<name>A0A1G9S3K7_9FIRM</name>
<proteinExistence type="predicted"/>
<dbReference type="OrthoDB" id="9794403at2"/>
<dbReference type="STRING" id="349095.SAMN05660299_00622"/>
<dbReference type="AlphaFoldDB" id="A0A1G9S3K7"/>
<reference evidence="1 2" key="1">
    <citation type="submission" date="2016-10" db="EMBL/GenBank/DDBJ databases">
        <authorList>
            <person name="de Groot N.N."/>
        </authorList>
    </citation>
    <scope>NUCLEOTIDE SEQUENCE [LARGE SCALE GENOMIC DNA]</scope>
    <source>
        <strain evidence="1 2">DSM 16981</strain>
    </source>
</reference>
<dbReference type="GO" id="GO:0004803">
    <property type="term" value="F:transposase activity"/>
    <property type="evidence" value="ECO:0007669"/>
    <property type="project" value="InterPro"/>
</dbReference>
<dbReference type="Proteomes" id="UP000199309">
    <property type="component" value="Unassembled WGS sequence"/>
</dbReference>
<keyword evidence="2" id="KW-1185">Reference proteome</keyword>
<protein>
    <submittedName>
        <fullName evidence="1">Transposase IS200 like</fullName>
    </submittedName>
</protein>
<dbReference type="InterPro" id="IPR036515">
    <property type="entry name" value="Transposase_17_sf"/>
</dbReference>
<evidence type="ECO:0000313" key="2">
    <source>
        <dbReference type="Proteomes" id="UP000199309"/>
    </source>
</evidence>
<dbReference type="Gene3D" id="3.30.70.1290">
    <property type="entry name" value="Transposase IS200-like"/>
    <property type="match status" value="1"/>
</dbReference>
<sequence length="169" mass="19672">MRLKIVLEDETCTADPFTTPHHQFITIKTLHHHCLLGHIKTEKGTATWIPTTWGHAAARGMESLKNQALAIGIDSYVIMPNHIHMILKHHSRHRKNHISKFVVSCKTHLTYHLNVSRSSIRQYWHPSYEALIIRNAATYNVLSLSIQEHRKNWKYDMLYTPCCKNNSRS</sequence>
<dbReference type="SUPFAM" id="SSF143422">
    <property type="entry name" value="Transposase IS200-like"/>
    <property type="match status" value="1"/>
</dbReference>
<accession>A0A1G9S3K7</accession>
<organism evidence="1 2">
    <name type="scientific">Megasphaera paucivorans</name>
    <dbReference type="NCBI Taxonomy" id="349095"/>
    <lineage>
        <taxon>Bacteria</taxon>
        <taxon>Bacillati</taxon>
        <taxon>Bacillota</taxon>
        <taxon>Negativicutes</taxon>
        <taxon>Veillonellales</taxon>
        <taxon>Veillonellaceae</taxon>
        <taxon>Megasphaera</taxon>
    </lineage>
</organism>
<dbReference type="GO" id="GO:0003677">
    <property type="term" value="F:DNA binding"/>
    <property type="evidence" value="ECO:0007669"/>
    <property type="project" value="InterPro"/>
</dbReference>
<gene>
    <name evidence="1" type="ORF">SAMN05660299_00622</name>
</gene>
<dbReference type="GO" id="GO:0006313">
    <property type="term" value="P:DNA transposition"/>
    <property type="evidence" value="ECO:0007669"/>
    <property type="project" value="InterPro"/>
</dbReference>